<evidence type="ECO:0000313" key="2">
    <source>
        <dbReference type="EMBL" id="CAE2343058.1"/>
    </source>
</evidence>
<keyword evidence="1" id="KW-0812">Transmembrane</keyword>
<reference evidence="2" key="1">
    <citation type="submission" date="2021-01" db="EMBL/GenBank/DDBJ databases">
        <authorList>
            <person name="Corre E."/>
            <person name="Pelletier E."/>
            <person name="Niang G."/>
            <person name="Scheremetjew M."/>
            <person name="Finn R."/>
            <person name="Kale V."/>
            <person name="Holt S."/>
            <person name="Cochrane G."/>
            <person name="Meng A."/>
            <person name="Brown T."/>
            <person name="Cohen L."/>
        </authorList>
    </citation>
    <scope>NUCLEOTIDE SEQUENCE</scope>
    <source>
        <strain evidence="2">CCMP 2712</strain>
    </source>
</reference>
<keyword evidence="1" id="KW-1133">Transmembrane helix</keyword>
<dbReference type="PANTHER" id="PTHR36970">
    <property type="entry name" value="UNNAMED PRODUCT"/>
    <property type="match status" value="1"/>
</dbReference>
<dbReference type="PANTHER" id="PTHR36970:SF1">
    <property type="entry name" value="BESTROPHIN HOMOLOG"/>
    <property type="match status" value="1"/>
</dbReference>
<organism evidence="2">
    <name type="scientific">Guillardia theta</name>
    <name type="common">Cryptophyte</name>
    <name type="synonym">Cryptomonas phi</name>
    <dbReference type="NCBI Taxonomy" id="55529"/>
    <lineage>
        <taxon>Eukaryota</taxon>
        <taxon>Cryptophyceae</taxon>
        <taxon>Pyrenomonadales</taxon>
        <taxon>Geminigeraceae</taxon>
        <taxon>Guillardia</taxon>
    </lineage>
</organism>
<feature type="transmembrane region" description="Helical" evidence="1">
    <location>
        <begin position="83"/>
        <end position="102"/>
    </location>
</feature>
<keyword evidence="1" id="KW-0472">Membrane</keyword>
<gene>
    <name evidence="2" type="ORF">GTHE00462_LOCUS40821</name>
</gene>
<protein>
    <submittedName>
        <fullName evidence="2">Uncharacterized protein</fullName>
    </submittedName>
</protein>
<name>A0A7S4PSK4_GUITH</name>
<feature type="transmembrane region" description="Helical" evidence="1">
    <location>
        <begin position="48"/>
        <end position="71"/>
    </location>
</feature>
<accession>A0A7S4PSK4</accession>
<feature type="transmembrane region" description="Helical" evidence="1">
    <location>
        <begin position="247"/>
        <end position="265"/>
    </location>
</feature>
<feature type="transmembrane region" description="Helical" evidence="1">
    <location>
        <begin position="304"/>
        <end position="326"/>
    </location>
</feature>
<dbReference type="EMBL" id="HBKN01052287">
    <property type="protein sequence ID" value="CAE2343058.1"/>
    <property type="molecule type" value="Transcribed_RNA"/>
</dbReference>
<evidence type="ECO:0000256" key="1">
    <source>
        <dbReference type="SAM" id="Phobius"/>
    </source>
</evidence>
<sequence length="327" mass="36432">MSSQLLRGISDAKNRIAEQAKLRQLKILEQTENVSEYIKIISLLYRGLAFVVSIESLFMSLITILGIFMVSRKVFNVTFTVEFAIFSAGCIFPMTFNVGASFKRKEKALELLATIKSNLISLFLMFVHFDVEGKGEASRDVLPNFRNLVRNIEVCLRNSKEVQYTTPVNFDGEVSGDRSAAHLVYDDLAIIAAKLQKHSFGCFGYDYNDKAVGTATQRSWQFIQDLTVAFEEVRAIRFSSTSVGLRLFSYFLINVSCVALSPYWASFCRQEHFVGGGKGLEDELGLGPARGSTFSPIQNGEATSGYGCASAYLVGLLFTFIVFALYR</sequence>
<proteinExistence type="predicted"/>
<dbReference type="AlphaFoldDB" id="A0A7S4PSK4"/>